<dbReference type="OrthoDB" id="9810588at2"/>
<dbReference type="Proteomes" id="UP000253490">
    <property type="component" value="Unassembled WGS sequence"/>
</dbReference>
<dbReference type="PROSITE" id="PS51085">
    <property type="entry name" value="2FE2S_FER_2"/>
    <property type="match status" value="1"/>
</dbReference>
<dbReference type="Pfam" id="PF17651">
    <property type="entry name" value="Raco_middle"/>
    <property type="match status" value="1"/>
</dbReference>
<dbReference type="PANTHER" id="PTHR42895">
    <property type="entry name" value="IRON-SULFUR CLUSTER-BINDING PROTEIN-RELATED"/>
    <property type="match status" value="1"/>
</dbReference>
<dbReference type="InterPro" id="IPR052911">
    <property type="entry name" value="Corrinoid_activation_enz"/>
</dbReference>
<dbReference type="GO" id="GO:0051536">
    <property type="term" value="F:iron-sulfur cluster binding"/>
    <property type="evidence" value="ECO:0007669"/>
    <property type="project" value="InterPro"/>
</dbReference>
<dbReference type="InterPro" id="IPR042259">
    <property type="entry name" value="Raco-like_middle_sf"/>
</dbReference>
<reference evidence="2 3" key="1">
    <citation type="submission" date="2018-06" db="EMBL/GenBank/DDBJ databases">
        <title>Genomic Encyclopedia of Type Strains, Phase IV (KMG-IV): sequencing the most valuable type-strain genomes for metagenomic binning, comparative biology and taxonomic classification.</title>
        <authorList>
            <person name="Goeker M."/>
        </authorList>
    </citation>
    <scope>NUCLEOTIDE SEQUENCE [LARGE SCALE GENOMIC DNA]</scope>
    <source>
        <strain evidence="2 3">DSM 22112</strain>
    </source>
</reference>
<dbReference type="Gene3D" id="3.30.420.480">
    <property type="entry name" value="Domain of unknown function (DUF4445)"/>
    <property type="match status" value="1"/>
</dbReference>
<evidence type="ECO:0000259" key="1">
    <source>
        <dbReference type="PROSITE" id="PS51085"/>
    </source>
</evidence>
<dbReference type="AlphaFoldDB" id="A0A366IFQ0"/>
<gene>
    <name evidence="2" type="ORF">DES36_10288</name>
</gene>
<feature type="domain" description="2Fe-2S ferredoxin-type" evidence="1">
    <location>
        <begin position="3"/>
        <end position="82"/>
    </location>
</feature>
<dbReference type="InterPro" id="IPR027980">
    <property type="entry name" value="RACo_C"/>
</dbReference>
<dbReference type="SUPFAM" id="SSF54292">
    <property type="entry name" value="2Fe-2S ferredoxin-like"/>
    <property type="match status" value="1"/>
</dbReference>
<dbReference type="Gene3D" id="3.10.20.30">
    <property type="match status" value="1"/>
</dbReference>
<dbReference type="InterPro" id="IPR012675">
    <property type="entry name" value="Beta-grasp_dom_sf"/>
</dbReference>
<dbReference type="Pfam" id="PF14574">
    <property type="entry name" value="RACo_C_ter"/>
    <property type="match status" value="1"/>
</dbReference>
<keyword evidence="3" id="KW-1185">Reference proteome</keyword>
<dbReference type="InterPro" id="IPR041414">
    <property type="entry name" value="Raco-like_middle"/>
</dbReference>
<evidence type="ECO:0000313" key="2">
    <source>
        <dbReference type="EMBL" id="RBP68946.1"/>
    </source>
</evidence>
<protein>
    <submittedName>
        <fullName evidence="2">Uncharacterized 2Fe-2S/4Fe-4S cluster protein (DUF4445 family)</fullName>
    </submittedName>
</protein>
<dbReference type="PANTHER" id="PTHR42895:SF2">
    <property type="entry name" value="IRON-SULFUR CLUSTER PROTEIN"/>
    <property type="match status" value="1"/>
</dbReference>
<dbReference type="RefSeq" id="WP_113919518.1">
    <property type="nucleotide sequence ID" value="NZ_QNRX01000002.1"/>
</dbReference>
<proteinExistence type="predicted"/>
<sequence length="594" mass="65222">MSKRISVNFPLLNKSIQTNEDSTISDVCTLIGEPLNLVCGGKGKCGKCRVDIETNGKIESVLACVTKVYENLNIMITSQDSSAQILTTSVLKDIYPNPSLKFYFVDKSKLETSIGESDWETLCNKLQMEFDRPSIHILRKISNLFHDSTGINLIAYDNAIIDVLPGDKNMDLYGLAFDIGSTSIVAYLYDLTTYEQLGISSQLNKQTSVAGDVIGRIEYTINEPNGLKRLHDLVIETVNEIINEICDKNKINKSSIYQASFCGNSTMQHLFFEINPQYLGLAPFSSTTHDEIIAKAKELKIQINPNGVITFFPLLGGHVGGDTAAVLLSLPKDEKNRLIIDLGTNGEVAVGKDNYYKVASMASGPALEGYGIEYGMRGTVGAIERVTIYNGNIIYKVIGQVAPIGICGSGIIDIIAELLRNDLINKRGAFVNPDEVKEANLANRIINTNNKKAFIIAHGEETENGRPIVLTQDDIRQVQLAKAAIFTGCTMLIEEAGLKGEDLEEILMAGAFGNYINMDMAQLIGLIPYFEGVPVYSIGNAAATGSQLFLLSQEEKEKCIEIAKNAIHIEIATNPSFTKNYMKNTYLNKVEVYK</sequence>
<dbReference type="EMBL" id="QNRX01000002">
    <property type="protein sequence ID" value="RBP68946.1"/>
    <property type="molecule type" value="Genomic_DNA"/>
</dbReference>
<accession>A0A366IFQ0</accession>
<evidence type="ECO:0000313" key="3">
    <source>
        <dbReference type="Proteomes" id="UP000253490"/>
    </source>
</evidence>
<dbReference type="InterPro" id="IPR036010">
    <property type="entry name" value="2Fe-2S_ferredoxin-like_sf"/>
</dbReference>
<comment type="caution">
    <text evidence="2">The sequence shown here is derived from an EMBL/GenBank/DDBJ whole genome shotgun (WGS) entry which is preliminary data.</text>
</comment>
<name>A0A366IFQ0_9FIRM</name>
<dbReference type="InterPro" id="IPR001041">
    <property type="entry name" value="2Fe-2S_ferredoxin-type"/>
</dbReference>
<organism evidence="2 3">
    <name type="scientific">Alkalibaculum bacchi</name>
    <dbReference type="NCBI Taxonomy" id="645887"/>
    <lineage>
        <taxon>Bacteria</taxon>
        <taxon>Bacillati</taxon>
        <taxon>Bacillota</taxon>
        <taxon>Clostridia</taxon>
        <taxon>Eubacteriales</taxon>
        <taxon>Eubacteriaceae</taxon>
        <taxon>Alkalibaculum</taxon>
    </lineage>
</organism>